<evidence type="ECO:0000256" key="1">
    <source>
        <dbReference type="ARBA" id="ARBA00022801"/>
    </source>
</evidence>
<dbReference type="PANTHER" id="PTHR48081">
    <property type="entry name" value="AB HYDROLASE SUPERFAMILY PROTEIN C4A8.06C"/>
    <property type="match status" value="1"/>
</dbReference>
<comment type="caution">
    <text evidence="4">The sequence shown here is derived from an EMBL/GenBank/DDBJ whole genome shotgun (WGS) entry which is preliminary data.</text>
</comment>
<evidence type="ECO:0000313" key="5">
    <source>
        <dbReference type="Proteomes" id="UP000540412"/>
    </source>
</evidence>
<proteinExistence type="predicted"/>
<gene>
    <name evidence="4" type="ORF">BJY24_000807</name>
</gene>
<feature type="signal peptide" evidence="2">
    <location>
        <begin position="1"/>
        <end position="19"/>
    </location>
</feature>
<organism evidence="4 5">
    <name type="scientific">Nocardia transvalensis</name>
    <dbReference type="NCBI Taxonomy" id="37333"/>
    <lineage>
        <taxon>Bacteria</taxon>
        <taxon>Bacillati</taxon>
        <taxon>Actinomycetota</taxon>
        <taxon>Actinomycetes</taxon>
        <taxon>Mycobacteriales</taxon>
        <taxon>Nocardiaceae</taxon>
        <taxon>Nocardia</taxon>
    </lineage>
</organism>
<dbReference type="AlphaFoldDB" id="A0A7W9UGR0"/>
<dbReference type="Proteomes" id="UP000540412">
    <property type="component" value="Unassembled WGS sequence"/>
</dbReference>
<dbReference type="EMBL" id="JACHIT010000001">
    <property type="protein sequence ID" value="MBB5911940.1"/>
    <property type="molecule type" value="Genomic_DNA"/>
</dbReference>
<dbReference type="SUPFAM" id="SSF53474">
    <property type="entry name" value="alpha/beta-Hydrolases"/>
    <property type="match status" value="1"/>
</dbReference>
<dbReference type="Gene3D" id="3.40.50.1820">
    <property type="entry name" value="alpha/beta hydrolase"/>
    <property type="match status" value="1"/>
</dbReference>
<evidence type="ECO:0000259" key="3">
    <source>
        <dbReference type="Pfam" id="PF20434"/>
    </source>
</evidence>
<evidence type="ECO:0000313" key="4">
    <source>
        <dbReference type="EMBL" id="MBB5911940.1"/>
    </source>
</evidence>
<dbReference type="GO" id="GO:0016787">
    <property type="term" value="F:hydrolase activity"/>
    <property type="evidence" value="ECO:0007669"/>
    <property type="project" value="UniProtKB-KW"/>
</dbReference>
<dbReference type="InterPro" id="IPR050300">
    <property type="entry name" value="GDXG_lipolytic_enzyme"/>
</dbReference>
<accession>A0A7W9UGR0</accession>
<keyword evidence="1" id="KW-0378">Hydrolase</keyword>
<dbReference type="RefSeq" id="WP_040753184.1">
    <property type="nucleotide sequence ID" value="NZ_JACHIT010000001.1"/>
</dbReference>
<dbReference type="InterPro" id="IPR029058">
    <property type="entry name" value="AB_hydrolase_fold"/>
</dbReference>
<dbReference type="Pfam" id="PF20434">
    <property type="entry name" value="BD-FAE"/>
    <property type="match status" value="1"/>
</dbReference>
<feature type="chain" id="PRO_5039542498" evidence="2">
    <location>
        <begin position="20"/>
        <end position="296"/>
    </location>
</feature>
<keyword evidence="2" id="KW-0732">Signal</keyword>
<feature type="domain" description="BD-FAE-like" evidence="3">
    <location>
        <begin position="53"/>
        <end position="248"/>
    </location>
</feature>
<protein>
    <submittedName>
        <fullName evidence="4">Acetyl esterase/lipase</fullName>
    </submittedName>
</protein>
<reference evidence="4 5" key="1">
    <citation type="submission" date="2020-08" db="EMBL/GenBank/DDBJ databases">
        <title>Sequencing the genomes of 1000 actinobacteria strains.</title>
        <authorList>
            <person name="Klenk H.-P."/>
        </authorList>
    </citation>
    <scope>NUCLEOTIDE SEQUENCE [LARGE SCALE GENOMIC DNA]</scope>
    <source>
        <strain evidence="4 5">DSM 43582</strain>
    </source>
</reference>
<dbReference type="InterPro" id="IPR049492">
    <property type="entry name" value="BD-FAE-like_dom"/>
</dbReference>
<sequence length="296" mass="30965">MSVAVMLVAVAISTSFGTAEQALPAAIAPSPAPASPDAPLRIPYGATDDRFGDLYLPSSGRGPYPVVVLIHGGSWSQNRTLSESAPMAAALARDGVAVWNIEYRRVNGMGGWPTTLTDAYDAFMALTTVAQQQSGDRLDLGNVHLAGHSAGGQLAALVAGRYTHTMGRTEAPPIRIRSVTLLAAVLDLRLAATTGRDGFVRKLLGGTPEEVPGRYEFASPIGQIPLGVRISALHGDRDRVVAPEQSRRYITAAGRAGTTADLRILEGVGHGDFVDPASQAWAAARATILGNATARH</sequence>
<evidence type="ECO:0000256" key="2">
    <source>
        <dbReference type="SAM" id="SignalP"/>
    </source>
</evidence>
<name>A0A7W9UGR0_9NOCA</name>
<keyword evidence="5" id="KW-1185">Reference proteome</keyword>